<organism evidence="1 2">
    <name type="scientific">Amedibacillus dolichus DSM 3991</name>
    <dbReference type="NCBI Taxonomy" id="428127"/>
    <lineage>
        <taxon>Bacteria</taxon>
        <taxon>Bacillati</taxon>
        <taxon>Bacillota</taxon>
        <taxon>Erysipelotrichia</taxon>
        <taxon>Erysipelotrichales</taxon>
        <taxon>Erysipelotrichaceae</taxon>
        <taxon>Amedibacillus</taxon>
    </lineage>
</organism>
<dbReference type="Proteomes" id="UP000004090">
    <property type="component" value="Unassembled WGS sequence"/>
</dbReference>
<protein>
    <submittedName>
        <fullName evidence="1">Uncharacterized protein</fullName>
    </submittedName>
</protein>
<reference evidence="1 2" key="2">
    <citation type="submission" date="2007-09" db="EMBL/GenBank/DDBJ databases">
        <authorList>
            <person name="Fulton L."/>
            <person name="Clifton S."/>
            <person name="Fulton B."/>
            <person name="Xu J."/>
            <person name="Minx P."/>
            <person name="Pepin K.H."/>
            <person name="Johnson M."/>
            <person name="Thiruvilangam P."/>
            <person name="Bhonagiri V."/>
            <person name="Nash W.E."/>
            <person name="Mardis E.R."/>
            <person name="Wilson R.K."/>
        </authorList>
    </citation>
    <scope>NUCLEOTIDE SEQUENCE [LARGE SCALE GENOMIC DNA]</scope>
    <source>
        <strain evidence="1 2">DSM 3991</strain>
    </source>
</reference>
<gene>
    <name evidence="1" type="ORF">EUBDOL_01051</name>
</gene>
<sequence>MNVLNCKVANKNICTYGYIISKNYRFLRISFIIKTR</sequence>
<accession>A8RBC6</accession>
<evidence type="ECO:0000313" key="2">
    <source>
        <dbReference type="Proteomes" id="UP000004090"/>
    </source>
</evidence>
<reference evidence="1 2" key="1">
    <citation type="submission" date="2007-09" db="EMBL/GenBank/DDBJ databases">
        <title>Draft genome sequence of Eubacterium dolichum (DSM 3991).</title>
        <authorList>
            <person name="Sudarsanam P."/>
            <person name="Ley R."/>
            <person name="Guruge J."/>
            <person name="Turnbaugh P.J."/>
            <person name="Mahowald M."/>
            <person name="Liep D."/>
            <person name="Gordon J."/>
        </authorList>
    </citation>
    <scope>NUCLEOTIDE SEQUENCE [LARGE SCALE GENOMIC DNA]</scope>
    <source>
        <strain evidence="1 2">DSM 3991</strain>
    </source>
</reference>
<dbReference type="AlphaFoldDB" id="A8RBC6"/>
<comment type="caution">
    <text evidence="1">The sequence shown here is derived from an EMBL/GenBank/DDBJ whole genome shotgun (WGS) entry which is preliminary data.</text>
</comment>
<dbReference type="HOGENOM" id="CLU_3356229_0_0_9"/>
<name>A8RBC6_9FIRM</name>
<dbReference type="EMBL" id="ABAW02000019">
    <property type="protein sequence ID" value="EDP11131.1"/>
    <property type="molecule type" value="Genomic_DNA"/>
</dbReference>
<evidence type="ECO:0000313" key="1">
    <source>
        <dbReference type="EMBL" id="EDP11131.1"/>
    </source>
</evidence>
<proteinExistence type="predicted"/>